<gene>
    <name evidence="3" type="ORF">SAMN05216386_2041</name>
</gene>
<dbReference type="InterPro" id="IPR016181">
    <property type="entry name" value="Acyl_CoA_acyltransferase"/>
</dbReference>
<dbReference type="EMBL" id="FOVJ01000004">
    <property type="protein sequence ID" value="SFN87430.1"/>
    <property type="molecule type" value="Genomic_DNA"/>
</dbReference>
<dbReference type="RefSeq" id="WP_218145012.1">
    <property type="nucleotide sequence ID" value="NZ_FOVJ01000004.1"/>
</dbReference>
<dbReference type="AlphaFoldDB" id="A0A1I5CK77"/>
<evidence type="ECO:0000313" key="4">
    <source>
        <dbReference type="Proteomes" id="UP000183107"/>
    </source>
</evidence>
<evidence type="ECO:0000256" key="1">
    <source>
        <dbReference type="SAM" id="Phobius"/>
    </source>
</evidence>
<sequence>MIPWRIGHQMPDLLVKLYELPEVRANLKDSVRGGVNFRRAMAYEKHQIVNWVGKHFGNGWASECDVAFSNRPVSCHIATQSGAILGFACYDSTSRGMFGPIGVAKPSRGQGLGRNLLLSCLHAMAVMGYAYVIIGGTGSAEFYRRVVNVVEIPDSIPGIYIDKLAE</sequence>
<evidence type="ECO:0000313" key="3">
    <source>
        <dbReference type="EMBL" id="SFN87430.1"/>
    </source>
</evidence>
<protein>
    <recommendedName>
        <fullName evidence="2">N-acetyltransferase domain-containing protein</fullName>
    </recommendedName>
</protein>
<dbReference type="Proteomes" id="UP000183107">
    <property type="component" value="Unassembled WGS sequence"/>
</dbReference>
<proteinExistence type="predicted"/>
<keyword evidence="1" id="KW-0812">Transmembrane</keyword>
<dbReference type="CDD" id="cd04301">
    <property type="entry name" value="NAT_SF"/>
    <property type="match status" value="1"/>
</dbReference>
<feature type="domain" description="N-acetyltransferase" evidence="2">
    <location>
        <begin position="35"/>
        <end position="166"/>
    </location>
</feature>
<name>A0A1I5CK77_9PROT</name>
<keyword evidence="1" id="KW-0472">Membrane</keyword>
<evidence type="ECO:0000259" key="2">
    <source>
        <dbReference type="PROSITE" id="PS51186"/>
    </source>
</evidence>
<dbReference type="GO" id="GO:0016747">
    <property type="term" value="F:acyltransferase activity, transferring groups other than amino-acyl groups"/>
    <property type="evidence" value="ECO:0007669"/>
    <property type="project" value="InterPro"/>
</dbReference>
<dbReference type="Gene3D" id="3.40.630.30">
    <property type="match status" value="1"/>
</dbReference>
<dbReference type="Pfam" id="PF00583">
    <property type="entry name" value="Acetyltransf_1"/>
    <property type="match status" value="1"/>
</dbReference>
<dbReference type="PROSITE" id="PS51186">
    <property type="entry name" value="GNAT"/>
    <property type="match status" value="1"/>
</dbReference>
<feature type="transmembrane region" description="Helical" evidence="1">
    <location>
        <begin position="115"/>
        <end position="134"/>
    </location>
</feature>
<accession>A0A1I5CK77</accession>
<reference evidence="4" key="1">
    <citation type="submission" date="2016-10" db="EMBL/GenBank/DDBJ databases">
        <authorList>
            <person name="Varghese N."/>
        </authorList>
    </citation>
    <scope>NUCLEOTIDE SEQUENCE [LARGE SCALE GENOMIC DNA]</scope>
    <source>
        <strain evidence="4">Nsp8</strain>
    </source>
</reference>
<dbReference type="InterPro" id="IPR000182">
    <property type="entry name" value="GNAT_dom"/>
</dbReference>
<organism evidence="3 4">
    <name type="scientific">Nitrosospira briensis</name>
    <dbReference type="NCBI Taxonomy" id="35799"/>
    <lineage>
        <taxon>Bacteria</taxon>
        <taxon>Pseudomonadati</taxon>
        <taxon>Pseudomonadota</taxon>
        <taxon>Betaproteobacteria</taxon>
        <taxon>Nitrosomonadales</taxon>
        <taxon>Nitrosomonadaceae</taxon>
        <taxon>Nitrosospira</taxon>
    </lineage>
</organism>
<dbReference type="SUPFAM" id="SSF55729">
    <property type="entry name" value="Acyl-CoA N-acyltransferases (Nat)"/>
    <property type="match status" value="1"/>
</dbReference>
<keyword evidence="1" id="KW-1133">Transmembrane helix</keyword>
<keyword evidence="4" id="KW-1185">Reference proteome</keyword>